<proteinExistence type="predicted"/>
<evidence type="ECO:0000256" key="1">
    <source>
        <dbReference type="SAM" id="SignalP"/>
    </source>
</evidence>
<evidence type="ECO:0008006" key="4">
    <source>
        <dbReference type="Google" id="ProtNLM"/>
    </source>
</evidence>
<accession>A0ABM9WLE1</accession>
<sequence>MHSKLKPLLMSALLSVSVIAASGVTAQQYLKTEHLYPKTVPDRIVNVSAGYKSDSLPYGVFEYIDTFGSTEAEIVNRLGEPEERFEWQKENRHESDVKNTVITLVYDGLIIELVEVKQKTFIKRLFIESCEINSPFQNYLCKPVPAVISELGQPRVIFADELIYTLQHGDVGSTPMRMGVKNDKISWIYLRSYID</sequence>
<dbReference type="EMBL" id="AAMX01000012">
    <property type="protein sequence ID" value="EAQ31750.1"/>
    <property type="molecule type" value="Genomic_DNA"/>
</dbReference>
<gene>
    <name evidence="2" type="ORF">OS145_06599</name>
</gene>
<dbReference type="RefSeq" id="WP_006955898.1">
    <property type="nucleotide sequence ID" value="NZ_CH672406.1"/>
</dbReference>
<keyword evidence="1" id="KW-0732">Signal</keyword>
<reference evidence="2 3" key="1">
    <citation type="submission" date="2006-01" db="EMBL/GenBank/DDBJ databases">
        <authorList>
            <person name="Brettar I."/>
            <person name="Hofle M."/>
            <person name="Ferriera S."/>
            <person name="Johnson J."/>
            <person name="Kravitz S."/>
            <person name="Halpern A."/>
            <person name="Remington K."/>
            <person name="Beeson K."/>
            <person name="Tran B."/>
            <person name="Rogers Y.-H."/>
            <person name="Friedman R."/>
            <person name="Venter J.C."/>
        </authorList>
    </citation>
    <scope>NUCLEOTIDE SEQUENCE [LARGE SCALE GENOMIC DNA]</scope>
    <source>
        <strain evidence="2 3">OS145</strain>
    </source>
</reference>
<keyword evidence="3" id="KW-1185">Reference proteome</keyword>
<name>A0ABM9WLE1_9GAMM</name>
<organism evidence="2 3">
    <name type="scientific">Idiomarina baltica OS145</name>
    <dbReference type="NCBI Taxonomy" id="314276"/>
    <lineage>
        <taxon>Bacteria</taxon>
        <taxon>Pseudomonadati</taxon>
        <taxon>Pseudomonadota</taxon>
        <taxon>Gammaproteobacteria</taxon>
        <taxon>Alteromonadales</taxon>
        <taxon>Idiomarinaceae</taxon>
        <taxon>Idiomarina</taxon>
    </lineage>
</organism>
<feature type="chain" id="PRO_5045312608" description="Secreted protein" evidence="1">
    <location>
        <begin position="21"/>
        <end position="195"/>
    </location>
</feature>
<evidence type="ECO:0000313" key="2">
    <source>
        <dbReference type="EMBL" id="EAQ31750.1"/>
    </source>
</evidence>
<dbReference type="Proteomes" id="UP000016543">
    <property type="component" value="Unassembled WGS sequence"/>
</dbReference>
<evidence type="ECO:0000313" key="3">
    <source>
        <dbReference type="Proteomes" id="UP000016543"/>
    </source>
</evidence>
<protein>
    <recommendedName>
        <fullName evidence="4">Secreted protein</fullName>
    </recommendedName>
</protein>
<feature type="signal peptide" evidence="1">
    <location>
        <begin position="1"/>
        <end position="20"/>
    </location>
</feature>
<comment type="caution">
    <text evidence="2">The sequence shown here is derived from an EMBL/GenBank/DDBJ whole genome shotgun (WGS) entry which is preliminary data.</text>
</comment>